<keyword evidence="7 13" id="KW-0812">Transmembrane</keyword>
<dbReference type="OrthoDB" id="9805133at2"/>
<evidence type="ECO:0000256" key="13">
    <source>
        <dbReference type="SAM" id="Phobius"/>
    </source>
</evidence>
<comment type="similarity">
    <text evidence="12">Belongs to the exbB/tolQ family.</text>
</comment>
<feature type="transmembrane region" description="Helical" evidence="13">
    <location>
        <begin position="123"/>
        <end position="143"/>
    </location>
</feature>
<dbReference type="Pfam" id="PF01618">
    <property type="entry name" value="MotA_ExbB"/>
    <property type="match status" value="1"/>
</dbReference>
<sequence length="220" mass="23224">MDAGFTQYWDQADAVGHATALLLIVFSLLSWATILRRLAAMRRRPPTSAELAAYWQQTSAHEGLGVLAAADRGGQFVALAEAAARAESQLRGTTRSQADAVISRELRTALSDGTRDLESGMTLLASIASTAPFVGLFGTVWGIHRALGSLAEAGAFTIERVVGPLGEALVMTAFGLAVAIPAALAYNAFVRSNRALLERLDGFAADLRLRAIGPLTDEQG</sequence>
<evidence type="ECO:0000256" key="11">
    <source>
        <dbReference type="ARBA" id="ARBA00024816"/>
    </source>
</evidence>
<dbReference type="InterPro" id="IPR002898">
    <property type="entry name" value="MotA_ExbB_proton_chnl"/>
</dbReference>
<dbReference type="AlphaFoldDB" id="A0A8B6X8V6"/>
<reference evidence="16" key="2">
    <citation type="journal article" date="2016" name="Nature">
        <title>Structural insight into the role of the Ton complex in energy transduction.</title>
        <authorList>
            <person name="Celia H."/>
            <person name="Noinaj N."/>
            <person name="Zakharov S.D."/>
            <person name="Bordignon E."/>
            <person name="Botos I."/>
            <person name="Santamaria M."/>
            <person name="Barnard T.J."/>
            <person name="Cramer W.A."/>
            <person name="Lloubes R."/>
            <person name="Buchanan S.K."/>
        </authorList>
    </citation>
    <scope>NUCLEOTIDE SEQUENCE</scope>
</reference>
<reference evidence="16" key="4">
    <citation type="journal article" date="2020" name="Nat. Microbiol.">
        <title>Structures of the stator complex that drives rotation of the bacterial flagellum.</title>
        <authorList>
            <person name="Deme J.C."/>
            <person name="Johnson S."/>
            <person name="Vickery O."/>
            <person name="Aron A."/>
            <person name="Monkhouse H."/>
            <person name="Griffiths T."/>
            <person name="James R.H."/>
            <person name="Berks B.C."/>
            <person name="Coulton J.W."/>
            <person name="Stansfeld P.J."/>
            <person name="Lea S.M."/>
        </authorList>
    </citation>
    <scope>NUCLEOTIDE SEQUENCE</scope>
</reference>
<dbReference type="RefSeq" id="WP_051377913.1">
    <property type="nucleotide sequence ID" value="NZ_AXWS01000007.1"/>
</dbReference>
<dbReference type="PANTHER" id="PTHR30625">
    <property type="entry name" value="PROTEIN TOLQ"/>
    <property type="match status" value="1"/>
</dbReference>
<keyword evidence="10 13" id="KW-0472">Membrane</keyword>
<comment type="subunit">
    <text evidence="2">The accessory proteins ExbB and ExbD seem to form a complex with TonB.</text>
</comment>
<evidence type="ECO:0000256" key="9">
    <source>
        <dbReference type="ARBA" id="ARBA00022989"/>
    </source>
</evidence>
<accession>A0A8B6X8V6</accession>
<dbReference type="InterPro" id="IPR050790">
    <property type="entry name" value="ExbB/TolQ_transport"/>
</dbReference>
<evidence type="ECO:0000256" key="8">
    <source>
        <dbReference type="ARBA" id="ARBA00022927"/>
    </source>
</evidence>
<reference evidence="16" key="5">
    <citation type="submission" date="2025-08" db="UniProtKB">
        <authorList>
            <consortium name="RefSeq"/>
        </authorList>
    </citation>
    <scope>IDENTIFICATION</scope>
</reference>
<keyword evidence="5" id="KW-1003">Cell membrane</keyword>
<evidence type="ECO:0000256" key="4">
    <source>
        <dbReference type="ARBA" id="ARBA00022448"/>
    </source>
</evidence>
<dbReference type="PANTHER" id="PTHR30625:SF14">
    <property type="entry name" value="BIOPOLYMER TRANSPORT PROTEIN EXBB"/>
    <property type="match status" value="1"/>
</dbReference>
<evidence type="ECO:0000256" key="12">
    <source>
        <dbReference type="RuleBase" id="RU004057"/>
    </source>
</evidence>
<keyword evidence="15" id="KW-1185">Reference proteome</keyword>
<evidence type="ECO:0000256" key="1">
    <source>
        <dbReference type="ARBA" id="ARBA00004429"/>
    </source>
</evidence>
<keyword evidence="6" id="KW-0997">Cell inner membrane</keyword>
<protein>
    <recommendedName>
        <fullName evidence="3">Biopolymer transport protein ExbB</fullName>
    </recommendedName>
</protein>
<comment type="function">
    <text evidence="11">Involved in the TonB-dependent energy-dependent transport of various receptor-bound substrates. Protects ExbD from proteolytic degradation and functionally stabilizes TonB.</text>
</comment>
<evidence type="ECO:0000259" key="14">
    <source>
        <dbReference type="Pfam" id="PF01618"/>
    </source>
</evidence>
<feature type="transmembrane region" description="Helical" evidence="13">
    <location>
        <begin position="168"/>
        <end position="189"/>
    </location>
</feature>
<dbReference type="GO" id="GO:0005886">
    <property type="term" value="C:plasma membrane"/>
    <property type="evidence" value="ECO:0007669"/>
    <property type="project" value="UniProtKB-SubCell"/>
</dbReference>
<proteinExistence type="inferred from homology"/>
<dbReference type="GO" id="GO:0017038">
    <property type="term" value="P:protein import"/>
    <property type="evidence" value="ECO:0007669"/>
    <property type="project" value="TreeGrafter"/>
</dbReference>
<comment type="subcellular location">
    <subcellularLocation>
        <location evidence="1">Cell inner membrane</location>
        <topology evidence="1">Multi-pass membrane protein</topology>
    </subcellularLocation>
    <subcellularLocation>
        <location evidence="12">Membrane</location>
        <topology evidence="12">Multi-pass membrane protein</topology>
    </subcellularLocation>
</comment>
<evidence type="ECO:0000256" key="6">
    <source>
        <dbReference type="ARBA" id="ARBA00022519"/>
    </source>
</evidence>
<evidence type="ECO:0000256" key="7">
    <source>
        <dbReference type="ARBA" id="ARBA00022692"/>
    </source>
</evidence>
<keyword evidence="8 12" id="KW-0653">Protein transport</keyword>
<feature type="transmembrane region" description="Helical" evidence="13">
    <location>
        <begin position="14"/>
        <end position="35"/>
    </location>
</feature>
<dbReference type="Proteomes" id="UP000675920">
    <property type="component" value="Unplaced"/>
</dbReference>
<evidence type="ECO:0000313" key="16">
    <source>
        <dbReference type="RefSeq" id="WP_051377913.1"/>
    </source>
</evidence>
<organism evidence="15 16">
    <name type="scientific">Derxia gummosa DSM 723</name>
    <dbReference type="NCBI Taxonomy" id="1121388"/>
    <lineage>
        <taxon>Bacteria</taxon>
        <taxon>Pseudomonadati</taxon>
        <taxon>Pseudomonadota</taxon>
        <taxon>Betaproteobacteria</taxon>
        <taxon>Burkholderiales</taxon>
        <taxon>Alcaligenaceae</taxon>
        <taxon>Derxia</taxon>
    </lineage>
</organism>
<evidence type="ECO:0000256" key="10">
    <source>
        <dbReference type="ARBA" id="ARBA00023136"/>
    </source>
</evidence>
<evidence type="ECO:0000256" key="2">
    <source>
        <dbReference type="ARBA" id="ARBA00011471"/>
    </source>
</evidence>
<reference evidence="16" key="1">
    <citation type="journal article" date="2001" name="Mol. Microbiol.">
        <title>The TolQ-TolR proteins energize TolA and share homologies with the flagellar motor proteins MotA-MotB.</title>
        <authorList>
            <person name="Cascales E."/>
            <person name="Lloubes R."/>
            <person name="Sturgis J.N."/>
        </authorList>
    </citation>
    <scope>NUCLEOTIDE SEQUENCE</scope>
</reference>
<evidence type="ECO:0000256" key="5">
    <source>
        <dbReference type="ARBA" id="ARBA00022475"/>
    </source>
</evidence>
<keyword evidence="9 13" id="KW-1133">Transmembrane helix</keyword>
<reference evidence="16" key="3">
    <citation type="journal article" date="2017" name="Methods Mol. Biol.">
        <title>Structure of the MotA/B Proton Channel.</title>
        <authorList>
            <person name="Kitao A."/>
            <person name="Nishihara Y."/>
        </authorList>
    </citation>
    <scope>NUCLEOTIDE SEQUENCE</scope>
</reference>
<feature type="domain" description="MotA/TolQ/ExbB proton channel" evidence="14">
    <location>
        <begin position="92"/>
        <end position="200"/>
    </location>
</feature>
<keyword evidence="4 12" id="KW-0813">Transport</keyword>
<name>A0A8B6X8V6_9BURK</name>
<evidence type="ECO:0000313" key="15">
    <source>
        <dbReference type="Proteomes" id="UP000675920"/>
    </source>
</evidence>
<evidence type="ECO:0000256" key="3">
    <source>
        <dbReference type="ARBA" id="ARBA00022093"/>
    </source>
</evidence>